<evidence type="ECO:0000259" key="2">
    <source>
        <dbReference type="Pfam" id="PF22980"/>
    </source>
</evidence>
<proteinExistence type="predicted"/>
<dbReference type="AlphaFoldDB" id="A0A9P9IC42"/>
<dbReference type="Pfam" id="PF22980">
    <property type="entry name" value="Myb_DNA-bind_8"/>
    <property type="match status" value="2"/>
</dbReference>
<reference evidence="3" key="1">
    <citation type="journal article" date="2021" name="Nat. Commun.">
        <title>Genetic determinants of endophytism in the Arabidopsis root mycobiome.</title>
        <authorList>
            <person name="Mesny F."/>
            <person name="Miyauchi S."/>
            <person name="Thiergart T."/>
            <person name="Pickel B."/>
            <person name="Atanasova L."/>
            <person name="Karlsson M."/>
            <person name="Huettel B."/>
            <person name="Barry K.W."/>
            <person name="Haridas S."/>
            <person name="Chen C."/>
            <person name="Bauer D."/>
            <person name="Andreopoulos W."/>
            <person name="Pangilinan J."/>
            <person name="LaButti K."/>
            <person name="Riley R."/>
            <person name="Lipzen A."/>
            <person name="Clum A."/>
            <person name="Drula E."/>
            <person name="Henrissat B."/>
            <person name="Kohler A."/>
            <person name="Grigoriev I.V."/>
            <person name="Martin F.M."/>
            <person name="Hacquard S."/>
        </authorList>
    </citation>
    <scope>NUCLEOTIDE SEQUENCE</scope>
    <source>
        <strain evidence="3">MPI-CAGE-CH-0243</strain>
    </source>
</reference>
<dbReference type="Proteomes" id="UP000700596">
    <property type="component" value="Unassembled WGS sequence"/>
</dbReference>
<organism evidence="3 4">
    <name type="scientific">Dendryphion nanum</name>
    <dbReference type="NCBI Taxonomy" id="256645"/>
    <lineage>
        <taxon>Eukaryota</taxon>
        <taxon>Fungi</taxon>
        <taxon>Dikarya</taxon>
        <taxon>Ascomycota</taxon>
        <taxon>Pezizomycotina</taxon>
        <taxon>Dothideomycetes</taxon>
        <taxon>Pleosporomycetidae</taxon>
        <taxon>Pleosporales</taxon>
        <taxon>Torulaceae</taxon>
        <taxon>Dendryphion</taxon>
    </lineage>
</organism>
<feature type="domain" description="Myb-like DNA-binding" evidence="2">
    <location>
        <begin position="7"/>
        <end position="51"/>
    </location>
</feature>
<evidence type="ECO:0000256" key="1">
    <source>
        <dbReference type="SAM" id="MobiDB-lite"/>
    </source>
</evidence>
<comment type="caution">
    <text evidence="3">The sequence shown here is derived from an EMBL/GenBank/DDBJ whole genome shotgun (WGS) entry which is preliminary data.</text>
</comment>
<sequence length="264" mass="29003">MTSSEHENTQYLYLVLTDGGAPSIDFNKVTQELDIKKGATTKRWSRIKIAMASGKNPGGSAYQFLWLCLKHSTRDKAYDWESIAKACNTTAGAASKKYSRLKIAFEKGEAAPSPVKIKSDPNKSSISRKRKRAPTSNKFDEDSDDSEEGGSRMKSKAKRTKVTDTKTATKSKFKATKEFKISEEEYGSKAVSDDSPEAKNNLELMGELMDAVKAAGVDITGILEEGPEAKDEENEELEQNMTADDPSQDDQFFDADDGGIIEVA</sequence>
<evidence type="ECO:0000313" key="4">
    <source>
        <dbReference type="Proteomes" id="UP000700596"/>
    </source>
</evidence>
<accession>A0A9P9IC42</accession>
<feature type="domain" description="Myb-like DNA-binding" evidence="2">
    <location>
        <begin position="61"/>
        <end position="106"/>
    </location>
</feature>
<gene>
    <name evidence="3" type="ORF">B0J11DRAFT_571812</name>
</gene>
<keyword evidence="4" id="KW-1185">Reference proteome</keyword>
<feature type="region of interest" description="Disordered" evidence="1">
    <location>
        <begin position="110"/>
        <end position="174"/>
    </location>
</feature>
<evidence type="ECO:0000313" key="3">
    <source>
        <dbReference type="EMBL" id="KAH7116073.1"/>
    </source>
</evidence>
<dbReference type="OrthoDB" id="3944408at2759"/>
<name>A0A9P9IC42_9PLEO</name>
<feature type="compositionally biased region" description="Acidic residues" evidence="1">
    <location>
        <begin position="246"/>
        <end position="264"/>
    </location>
</feature>
<feature type="region of interest" description="Disordered" evidence="1">
    <location>
        <begin position="224"/>
        <end position="264"/>
    </location>
</feature>
<protein>
    <recommendedName>
        <fullName evidence="2">Myb-like DNA-binding domain-containing protein</fullName>
    </recommendedName>
</protein>
<dbReference type="InterPro" id="IPR054505">
    <property type="entry name" value="Myb_DNA-bind_8"/>
</dbReference>
<dbReference type="EMBL" id="JAGMWT010000015">
    <property type="protein sequence ID" value="KAH7116073.1"/>
    <property type="molecule type" value="Genomic_DNA"/>
</dbReference>